<dbReference type="NCBIfam" id="TIGR03882">
    <property type="entry name" value="cyclo_dehyd_2"/>
    <property type="match status" value="1"/>
</dbReference>
<evidence type="ECO:0000313" key="4">
    <source>
        <dbReference type="Proteomes" id="UP000612899"/>
    </source>
</evidence>
<evidence type="ECO:0000313" key="3">
    <source>
        <dbReference type="EMBL" id="GIH07582.1"/>
    </source>
</evidence>
<dbReference type="Gene3D" id="3.30.1330.230">
    <property type="match status" value="1"/>
</dbReference>
<dbReference type="RefSeq" id="WP_203911367.1">
    <property type="nucleotide sequence ID" value="NZ_BONY01000038.1"/>
</dbReference>
<dbReference type="Gene3D" id="3.30.40.250">
    <property type="match status" value="1"/>
</dbReference>
<dbReference type="PROSITE" id="PS51664">
    <property type="entry name" value="YCAO"/>
    <property type="match status" value="1"/>
</dbReference>
<comment type="caution">
    <text evidence="3">The sequence shown here is derived from an EMBL/GenBank/DDBJ whole genome shotgun (WGS) entry which is preliminary data.</text>
</comment>
<feature type="region of interest" description="Disordered" evidence="1">
    <location>
        <begin position="649"/>
        <end position="673"/>
    </location>
</feature>
<dbReference type="Gene3D" id="3.30.160.660">
    <property type="match status" value="1"/>
</dbReference>
<dbReference type="Pfam" id="PF02624">
    <property type="entry name" value="YcaO"/>
    <property type="match status" value="1"/>
</dbReference>
<keyword evidence="4" id="KW-1185">Reference proteome</keyword>
<dbReference type="InterPro" id="IPR027624">
    <property type="entry name" value="TOMM_cyclo_SagD"/>
</dbReference>
<protein>
    <recommendedName>
        <fullName evidence="2">YcaO domain-containing protein</fullName>
    </recommendedName>
</protein>
<feature type="region of interest" description="Disordered" evidence="1">
    <location>
        <begin position="303"/>
        <end position="323"/>
    </location>
</feature>
<dbReference type="EMBL" id="BONY01000038">
    <property type="protein sequence ID" value="GIH07582.1"/>
    <property type="molecule type" value="Genomic_DNA"/>
</dbReference>
<reference evidence="3" key="1">
    <citation type="submission" date="2021-01" db="EMBL/GenBank/DDBJ databases">
        <title>Whole genome shotgun sequence of Rhizocola hellebori NBRC 109834.</title>
        <authorList>
            <person name="Komaki H."/>
            <person name="Tamura T."/>
        </authorList>
    </citation>
    <scope>NUCLEOTIDE SEQUENCE</scope>
    <source>
        <strain evidence="3">NBRC 109834</strain>
    </source>
</reference>
<dbReference type="InterPro" id="IPR003776">
    <property type="entry name" value="YcaO-like_dom"/>
</dbReference>
<evidence type="ECO:0000259" key="2">
    <source>
        <dbReference type="PROSITE" id="PS51664"/>
    </source>
</evidence>
<dbReference type="NCBIfam" id="TIGR03604">
    <property type="entry name" value="TOMM_cyclo_SagD"/>
    <property type="match status" value="1"/>
</dbReference>
<proteinExistence type="predicted"/>
<sequence length="752" mass="82904">MTSGAPRERIGFKRHLRAEVVAGDAVYLFSERGVTALEGGRIEAVAPLLDGTRDLQTLLRETATPGISQEQLQGLITRLATAGLVGRRSPAEISDEPAYTYWEAAGLDPDAAVSAACAPVQLLTTGSVNRSYALRTLEAAGLAIAAPGTHPGLSVVLCDDYLSPELADVDASHRRAGRPWLLARPAGERIWIGPVFQPERDQNACWHCLAHRLWGHRPAEAHVQTMLGRRRPVPRPTAGITPLMTAALSLVAVEATKWLAGYRYQGQSCIWTLDSLNMQGQRHDVRKRPQCASCGDPTLVRTQARRPVQLSARPKGSLSGGGHRALGPEQVLDLYQHLISPVSGVVKEIRRDHRGPAFLNVFQSGPMQARVGCVEGLRSALGLQSGGKGVTAVHAQTSALCEALERHCATFQGDEQTRRASFAALGDQAIHPDRCQLFHPRQLDERDAWNDTHGPFQHICAPFDEKAELNWTPVWSLTEQRHRLLPTGMLYFGAPREPGPLMVRADSNGNAAGTSLEDAVLQGLLEVVERDAVSLWWYNRTIQPAVDLGAFRDPWIAELIDVYAGMHREVWALDLTADLGIPTTVALSRRVDQPEEDVMLGFGAHLDPAIALRRALTEMNQLMPAVIGGYHSKDPDALRWWRTATRANQPYLSPDPDAPARRPADYHSSHSSDLRDDIEAIHQRLRQQGLQLLVLDQTRPDIGLPVVKVIVPGMRQFWARFAPGRLFEVPVRLGRLRQQTPYEKLNPFPIFV</sequence>
<dbReference type="AlphaFoldDB" id="A0A8J3QDE3"/>
<dbReference type="InterPro" id="IPR022291">
    <property type="entry name" value="Bacteriocin_synth_cyclodeHase"/>
</dbReference>
<dbReference type="Proteomes" id="UP000612899">
    <property type="component" value="Unassembled WGS sequence"/>
</dbReference>
<dbReference type="Gene3D" id="3.90.930.60">
    <property type="match status" value="1"/>
</dbReference>
<dbReference type="PANTHER" id="PTHR37809:SF1">
    <property type="entry name" value="RIBOSOMAL PROTEIN S12 METHYLTHIOTRANSFERASE ACCESSORY FACTOR YCAO"/>
    <property type="match status" value="1"/>
</dbReference>
<feature type="domain" description="YcaO" evidence="2">
    <location>
        <begin position="387"/>
        <end position="752"/>
    </location>
</feature>
<organism evidence="3 4">
    <name type="scientific">Rhizocola hellebori</name>
    <dbReference type="NCBI Taxonomy" id="1392758"/>
    <lineage>
        <taxon>Bacteria</taxon>
        <taxon>Bacillati</taxon>
        <taxon>Actinomycetota</taxon>
        <taxon>Actinomycetes</taxon>
        <taxon>Micromonosporales</taxon>
        <taxon>Micromonosporaceae</taxon>
        <taxon>Rhizocola</taxon>
    </lineage>
</organism>
<dbReference type="Gene3D" id="3.40.50.720">
    <property type="entry name" value="NAD(P)-binding Rossmann-like Domain"/>
    <property type="match status" value="1"/>
</dbReference>
<name>A0A8J3QDE3_9ACTN</name>
<feature type="compositionally biased region" description="Basic and acidic residues" evidence="1">
    <location>
        <begin position="658"/>
        <end position="673"/>
    </location>
</feature>
<accession>A0A8J3QDE3</accession>
<evidence type="ECO:0000256" key="1">
    <source>
        <dbReference type="SAM" id="MobiDB-lite"/>
    </source>
</evidence>
<dbReference type="PANTHER" id="PTHR37809">
    <property type="entry name" value="RIBOSOMAL PROTEIN S12 METHYLTHIOTRANSFERASE ACCESSORY FACTOR YCAO"/>
    <property type="match status" value="1"/>
</dbReference>
<gene>
    <name evidence="3" type="ORF">Rhe02_56490</name>
</gene>
<dbReference type="NCBIfam" id="TIGR00702">
    <property type="entry name" value="YcaO-type kinase domain"/>
    <property type="match status" value="1"/>
</dbReference>